<evidence type="ECO:0000313" key="13">
    <source>
        <dbReference type="EMBL" id="QUL98588.1"/>
    </source>
</evidence>
<protein>
    <recommendedName>
        <fullName evidence="10">DNA topoisomerase 1</fullName>
        <ecNumber evidence="10">5.6.2.1</ecNumber>
    </recommendedName>
    <alternativeName>
        <fullName evidence="10">DNA topoisomerase I</fullName>
    </alternativeName>
</protein>
<feature type="site" description="Interaction with DNA" evidence="10">
    <location>
        <position position="143"/>
    </location>
</feature>
<feature type="site" description="Interaction with DNA" evidence="10">
    <location>
        <position position="496"/>
    </location>
</feature>
<feature type="active site" description="O-(5'-phospho-DNA)-tyrosine intermediate" evidence="10">
    <location>
        <position position="302"/>
    </location>
</feature>
<feature type="domain" description="Topo IA-type catalytic" evidence="12">
    <location>
        <begin position="133"/>
        <end position="564"/>
    </location>
</feature>
<evidence type="ECO:0000256" key="8">
    <source>
        <dbReference type="ARBA" id="ARBA00023125"/>
    </source>
</evidence>
<dbReference type="Gene3D" id="2.70.20.10">
    <property type="entry name" value="Topoisomerase I, domain 3"/>
    <property type="match status" value="1"/>
</dbReference>
<dbReference type="Gene3D" id="1.10.290.10">
    <property type="entry name" value="Topoisomerase I, domain 4"/>
    <property type="match status" value="1"/>
</dbReference>
<dbReference type="InterPro" id="IPR003602">
    <property type="entry name" value="Topo_IA_DNA-bd_dom"/>
</dbReference>
<dbReference type="AlphaFoldDB" id="A0AAT9LCS1"/>
<dbReference type="InterPro" id="IPR023406">
    <property type="entry name" value="Topo_IA_AS"/>
</dbReference>
<dbReference type="PROSITE" id="PS00396">
    <property type="entry name" value="TOPO_IA_1"/>
    <property type="match status" value="1"/>
</dbReference>
<keyword evidence="4" id="KW-0863">Zinc-finger</keyword>
<dbReference type="Gene3D" id="3.40.50.140">
    <property type="match status" value="1"/>
</dbReference>
<feature type="domain" description="Toprim" evidence="11">
    <location>
        <begin position="7"/>
        <end position="117"/>
    </location>
</feature>
<dbReference type="GO" id="GO:0003677">
    <property type="term" value="F:DNA binding"/>
    <property type="evidence" value="ECO:0007669"/>
    <property type="project" value="UniProtKB-KW"/>
</dbReference>
<keyword evidence="8 10" id="KW-0238">DNA-binding</keyword>
<dbReference type="GO" id="GO:0008270">
    <property type="term" value="F:zinc ion binding"/>
    <property type="evidence" value="ECO:0007669"/>
    <property type="project" value="UniProtKB-KW"/>
</dbReference>
<dbReference type="KEGG" id="fcz:IMF26_00340"/>
<dbReference type="Gene3D" id="1.10.460.10">
    <property type="entry name" value="Topoisomerase I, domain 2"/>
    <property type="match status" value="1"/>
</dbReference>
<dbReference type="InterPro" id="IPR013498">
    <property type="entry name" value="Topo_IA_Znf"/>
</dbReference>
<comment type="function">
    <text evidence="10">Releases the supercoiling and torsional tension of DNA, which is introduced during the DNA replication and transcription, by transiently cleaving and rejoining one strand of the DNA duplex. Introduces a single-strand break via transesterification at a target site in duplex DNA. The scissile phosphodiester is attacked by the catalytic tyrosine of the enzyme, resulting in the formation of a DNA-(5'-phosphotyrosyl)-enzyme intermediate and the expulsion of a 3'-OH DNA strand. The free DNA strand then undergoes passage around the unbroken strand, thus removing DNA supercoils. Finally, in the religation step, the DNA 3'-OH attacks the covalent intermediate to expel the active-site tyrosine and restore the DNA phosphodiester backbone.</text>
</comment>
<feature type="site" description="Interaction with DNA" evidence="10">
    <location>
        <position position="152"/>
    </location>
</feature>
<keyword evidence="7 10" id="KW-0799">Topoisomerase</keyword>
<evidence type="ECO:0000256" key="4">
    <source>
        <dbReference type="ARBA" id="ARBA00022771"/>
    </source>
</evidence>
<evidence type="ECO:0000256" key="1">
    <source>
        <dbReference type="ARBA" id="ARBA00000213"/>
    </source>
</evidence>
<evidence type="ECO:0000259" key="12">
    <source>
        <dbReference type="PROSITE" id="PS52039"/>
    </source>
</evidence>
<dbReference type="EMBL" id="CP062796">
    <property type="protein sequence ID" value="QUL98588.1"/>
    <property type="molecule type" value="Genomic_DNA"/>
</dbReference>
<dbReference type="Pfam" id="PF01131">
    <property type="entry name" value="Topoisom_bac"/>
    <property type="match status" value="1"/>
</dbReference>
<keyword evidence="6" id="KW-0460">Magnesium</keyword>
<gene>
    <name evidence="10 13" type="primary">topA</name>
    <name evidence="13" type="ORF">IMF26_00340</name>
</gene>
<sequence length="696" mass="78438">MSDVSGRPLIIVESPTKARTISKFMKSRYDVKASLGHVRDLPKSQLGVDISNGFTPKYITIRGKGDVIKELKEAAKRASAVYLATDPDREGEAISWHLCAILGINPDEAKRVTFHEITEKAVKEAFRHPVPIDKNLVLAQQARRVLDRLVGYSLSPLLWHKVRPGLSAGRVQSAALRIIVDREKEIENFVPQEYWTLDVVLKSSKGTVKARYFGENGEKKELREKSGVDSIIKDISGRPFTVISVTPKERHKSPPFPFTTSTLQQEASRKLGFPVRKTMMIAQLLYEGVELGPEGYVGLITYMRTDSTRVSPLALNEAREYVTSAFGPSYVGFERKEKERPGVQGAHEAIRPTSVSRTPDKVKPFLKPDQYKLYKLIWDRFVASQMAPAVYDTVTCDIQCGSHTFRATGSRLKFPGFAKVYEEGQDAPLEEGEKEEGEIIPLSQGEVLSLEKVVPAQHFTEPPPRYTEASLVKELEENGIGRPSTYAPIIATLIEREYVQRDKKRLVPTELGRLVDMLLRENFPSIVDVKFTAEMEKRLDSVEEGKEPWDNVVREFWEPFKEQVEKAEREIKRVEVEDEPAGINCEKCGRPMVIKRSRYGKFIACSGYPECKNTKPLVEKAGVKCPKCQGEIVVRRSKTGRVFWGCENYPQCDFVTWNRPVPGTACPECGTFLVEAGGREKGYKCANPQCGYTHKI</sequence>
<dbReference type="PANTHER" id="PTHR42785:SF1">
    <property type="entry name" value="DNA TOPOISOMERASE"/>
    <property type="match status" value="1"/>
</dbReference>
<dbReference type="PRINTS" id="PR00417">
    <property type="entry name" value="PRTPISMRASEI"/>
</dbReference>
<dbReference type="Pfam" id="PF01396">
    <property type="entry name" value="Zn_ribbon_Top1"/>
    <property type="match status" value="3"/>
</dbReference>
<dbReference type="SMART" id="SM00493">
    <property type="entry name" value="TOPRIM"/>
    <property type="match status" value="1"/>
</dbReference>
<dbReference type="GO" id="GO:0003917">
    <property type="term" value="F:DNA topoisomerase type I (single strand cut, ATP-independent) activity"/>
    <property type="evidence" value="ECO:0007669"/>
    <property type="project" value="UniProtKB-UniRule"/>
</dbReference>
<comment type="similarity">
    <text evidence="2 10">Belongs to the type IA topoisomerase family.</text>
</comment>
<dbReference type="InterPro" id="IPR023405">
    <property type="entry name" value="Topo_IA_core_domain"/>
</dbReference>
<dbReference type="InterPro" id="IPR013497">
    <property type="entry name" value="Topo_IA_cen"/>
</dbReference>
<evidence type="ECO:0000256" key="3">
    <source>
        <dbReference type="ARBA" id="ARBA00022723"/>
    </source>
</evidence>
<reference evidence="13" key="2">
    <citation type="journal article" date="2023" name="Biology">
        <title>Prokaryotic Life Associated with Coal-Fire Gas Vents Revealed by Metagenomics.</title>
        <authorList>
            <person name="Kadnikov V.V."/>
            <person name="Mardanov A.V."/>
            <person name="Beletsky A.V."/>
            <person name="Karnachuk O.V."/>
            <person name="Ravin N.V."/>
        </authorList>
    </citation>
    <scope>NUCLEOTIDE SEQUENCE</scope>
    <source>
        <strain evidence="13">Bu02</strain>
    </source>
</reference>
<dbReference type="InterPro" id="IPR005733">
    <property type="entry name" value="TopoI_bac-type"/>
</dbReference>
<comment type="subunit">
    <text evidence="10">Monomer.</text>
</comment>
<feature type="site" description="Interaction with DNA" evidence="10">
    <location>
        <position position="144"/>
    </location>
</feature>
<dbReference type="Gene3D" id="3.30.65.10">
    <property type="entry name" value="Bacterial Topoisomerase I, domain 1"/>
    <property type="match status" value="2"/>
</dbReference>
<evidence type="ECO:0000256" key="6">
    <source>
        <dbReference type="ARBA" id="ARBA00022842"/>
    </source>
</evidence>
<keyword evidence="5" id="KW-0862">Zinc</keyword>
<accession>A0AAT9LCS1</accession>
<evidence type="ECO:0000256" key="2">
    <source>
        <dbReference type="ARBA" id="ARBA00009446"/>
    </source>
</evidence>
<feature type="site" description="Interaction with DNA" evidence="10">
    <location>
        <position position="159"/>
    </location>
</feature>
<feature type="region of interest" description="Interaction with DNA" evidence="10">
    <location>
        <begin position="167"/>
        <end position="172"/>
    </location>
</feature>
<feature type="site" description="Interaction with DNA" evidence="10">
    <location>
        <position position="304"/>
    </location>
</feature>
<evidence type="ECO:0000259" key="11">
    <source>
        <dbReference type="PROSITE" id="PS50880"/>
    </source>
</evidence>
<organism evidence="13">
    <name type="scientific">Candidatus Fermentithermobacillus carboniphilus</name>
    <dbReference type="NCBI Taxonomy" id="3085328"/>
    <lineage>
        <taxon>Bacteria</taxon>
        <taxon>Bacillati</taxon>
        <taxon>Bacillota</taxon>
        <taxon>Candidatus Fermentithermobacillia</taxon>
        <taxon>Candidatus Fermentithermobacillales</taxon>
        <taxon>Candidatus Fermentithermobacillaceae</taxon>
        <taxon>Candidatus Fermentithermobacillus</taxon>
    </lineage>
</organism>
<dbReference type="GO" id="GO:0006265">
    <property type="term" value="P:DNA topological change"/>
    <property type="evidence" value="ECO:0007669"/>
    <property type="project" value="UniProtKB-UniRule"/>
</dbReference>
<comment type="catalytic activity">
    <reaction evidence="1 10">
        <text>ATP-independent breakage of single-stranded DNA, followed by passage and rejoining.</text>
        <dbReference type="EC" id="5.6.2.1"/>
    </reaction>
</comment>
<keyword evidence="3" id="KW-0479">Metal-binding</keyword>
<dbReference type="SUPFAM" id="SSF57783">
    <property type="entry name" value="Zinc beta-ribbon"/>
    <property type="match status" value="2"/>
</dbReference>
<keyword evidence="9 10" id="KW-0413">Isomerase</keyword>
<evidence type="ECO:0000256" key="5">
    <source>
        <dbReference type="ARBA" id="ARBA00022833"/>
    </source>
</evidence>
<dbReference type="InterPro" id="IPR000380">
    <property type="entry name" value="Topo_IA"/>
</dbReference>
<dbReference type="CDD" id="cd00186">
    <property type="entry name" value="TOP1Ac"/>
    <property type="match status" value="1"/>
</dbReference>
<dbReference type="InterPro" id="IPR028612">
    <property type="entry name" value="Topoisom_1_IA"/>
</dbReference>
<name>A0AAT9LCS1_9FIRM</name>
<dbReference type="Pfam" id="PF01751">
    <property type="entry name" value="Toprim"/>
    <property type="match status" value="1"/>
</dbReference>
<dbReference type="EC" id="5.6.2.1" evidence="10"/>
<dbReference type="InterPro" id="IPR006171">
    <property type="entry name" value="TOPRIM_dom"/>
</dbReference>
<feature type="site" description="Interaction with DNA" evidence="10">
    <location>
        <position position="147"/>
    </location>
</feature>
<dbReference type="SMART" id="SM00437">
    <property type="entry name" value="TOP1Ac"/>
    <property type="match status" value="1"/>
</dbReference>
<dbReference type="SUPFAM" id="SSF56712">
    <property type="entry name" value="Prokaryotic type I DNA topoisomerase"/>
    <property type="match status" value="1"/>
</dbReference>
<dbReference type="InterPro" id="IPR013824">
    <property type="entry name" value="Topo_IA_cen_sub1"/>
</dbReference>
<dbReference type="PROSITE" id="PS50880">
    <property type="entry name" value="TOPRIM"/>
    <property type="match status" value="1"/>
</dbReference>
<dbReference type="InterPro" id="IPR013825">
    <property type="entry name" value="Topo_IA_cen_sub2"/>
</dbReference>
<dbReference type="InterPro" id="IPR013826">
    <property type="entry name" value="Topo_IA_cen_sub3"/>
</dbReference>
<dbReference type="HAMAP" id="MF_00952">
    <property type="entry name" value="Topoisom_1_prok"/>
    <property type="match status" value="1"/>
</dbReference>
<dbReference type="CDD" id="cd03363">
    <property type="entry name" value="TOPRIM_TopoIA_TopoI"/>
    <property type="match status" value="1"/>
</dbReference>
<dbReference type="InterPro" id="IPR034149">
    <property type="entry name" value="TOPRIM_TopoI"/>
</dbReference>
<dbReference type="PANTHER" id="PTHR42785">
    <property type="entry name" value="DNA TOPOISOMERASE, TYPE IA, CORE"/>
    <property type="match status" value="1"/>
</dbReference>
<reference evidence="13" key="1">
    <citation type="submission" date="2020-10" db="EMBL/GenBank/DDBJ databases">
        <authorList>
            <person name="Kadnikov V."/>
            <person name="Beletsky A.V."/>
            <person name="Mardanov A.V."/>
            <person name="Karnachuk O.V."/>
            <person name="Ravin N.V."/>
        </authorList>
    </citation>
    <scope>NUCLEOTIDE SEQUENCE</scope>
    <source>
        <strain evidence="13">Bu02</strain>
    </source>
</reference>
<dbReference type="PROSITE" id="PS52039">
    <property type="entry name" value="TOPO_IA_2"/>
    <property type="match status" value="1"/>
</dbReference>
<dbReference type="GO" id="GO:0005694">
    <property type="term" value="C:chromosome"/>
    <property type="evidence" value="ECO:0007669"/>
    <property type="project" value="InterPro"/>
</dbReference>
<evidence type="ECO:0000256" key="7">
    <source>
        <dbReference type="ARBA" id="ARBA00023029"/>
    </source>
</evidence>
<proteinExistence type="inferred from homology"/>
<evidence type="ECO:0000256" key="9">
    <source>
        <dbReference type="ARBA" id="ARBA00023235"/>
    </source>
</evidence>
<dbReference type="InterPro" id="IPR003601">
    <property type="entry name" value="Topo_IA_2"/>
</dbReference>
<feature type="site" description="Interaction with DNA" evidence="10">
    <location>
        <position position="37"/>
    </location>
</feature>
<evidence type="ECO:0000256" key="10">
    <source>
        <dbReference type="HAMAP-Rule" id="MF_00952"/>
    </source>
</evidence>
<dbReference type="SMART" id="SM00436">
    <property type="entry name" value="TOP1Bc"/>
    <property type="match status" value="1"/>
</dbReference>
<dbReference type="NCBIfam" id="TIGR01051">
    <property type="entry name" value="topA_bact"/>
    <property type="match status" value="1"/>
</dbReference>